<accession>A0A1E5WCD5</accession>
<feature type="region of interest" description="Disordered" evidence="1">
    <location>
        <begin position="1"/>
        <end position="119"/>
    </location>
</feature>
<comment type="caution">
    <text evidence="2">The sequence shown here is derived from an EMBL/GenBank/DDBJ whole genome shotgun (WGS) entry which is preliminary data.</text>
</comment>
<dbReference type="PANTHER" id="PTHR34397">
    <property type="entry name" value="OS05G0237600 PROTEIN"/>
    <property type="match status" value="1"/>
</dbReference>
<dbReference type="Proteomes" id="UP000095767">
    <property type="component" value="Unassembled WGS sequence"/>
</dbReference>
<dbReference type="PANTHER" id="PTHR34397:SF23">
    <property type="entry name" value="EXPRESSED PROTEIN"/>
    <property type="match status" value="1"/>
</dbReference>
<feature type="region of interest" description="Disordered" evidence="1">
    <location>
        <begin position="231"/>
        <end position="263"/>
    </location>
</feature>
<protein>
    <submittedName>
        <fullName evidence="2">Uncharacterized protein</fullName>
    </submittedName>
</protein>
<evidence type="ECO:0000313" key="3">
    <source>
        <dbReference type="Proteomes" id="UP000095767"/>
    </source>
</evidence>
<dbReference type="OrthoDB" id="684243at2759"/>
<evidence type="ECO:0000313" key="2">
    <source>
        <dbReference type="EMBL" id="OEL35025.1"/>
    </source>
</evidence>
<feature type="region of interest" description="Disordered" evidence="1">
    <location>
        <begin position="133"/>
        <end position="167"/>
    </location>
</feature>
<feature type="compositionally biased region" description="Basic residues" evidence="1">
    <location>
        <begin position="140"/>
        <end position="149"/>
    </location>
</feature>
<keyword evidence="3" id="KW-1185">Reference proteome</keyword>
<gene>
    <name evidence="2" type="ORF">BAE44_0003955</name>
</gene>
<reference evidence="2 3" key="1">
    <citation type="submission" date="2016-09" db="EMBL/GenBank/DDBJ databases">
        <title>The draft genome of Dichanthelium oligosanthes: A C3 panicoid grass species.</title>
        <authorList>
            <person name="Studer A.J."/>
            <person name="Schnable J.C."/>
            <person name="Brutnell T.P."/>
        </authorList>
    </citation>
    <scope>NUCLEOTIDE SEQUENCE [LARGE SCALE GENOMIC DNA]</scope>
    <source>
        <strain evidence="3">cv. Kellogg 1175</strain>
        <tissue evidence="2">Leaf</tissue>
    </source>
</reference>
<feature type="compositionally biased region" description="Basic and acidic residues" evidence="1">
    <location>
        <begin position="246"/>
        <end position="255"/>
    </location>
</feature>
<name>A0A1E5WCD5_9POAL</name>
<organism evidence="2 3">
    <name type="scientific">Dichanthelium oligosanthes</name>
    <dbReference type="NCBI Taxonomy" id="888268"/>
    <lineage>
        <taxon>Eukaryota</taxon>
        <taxon>Viridiplantae</taxon>
        <taxon>Streptophyta</taxon>
        <taxon>Embryophyta</taxon>
        <taxon>Tracheophyta</taxon>
        <taxon>Spermatophyta</taxon>
        <taxon>Magnoliopsida</taxon>
        <taxon>Liliopsida</taxon>
        <taxon>Poales</taxon>
        <taxon>Poaceae</taxon>
        <taxon>PACMAD clade</taxon>
        <taxon>Panicoideae</taxon>
        <taxon>Panicodae</taxon>
        <taxon>Paniceae</taxon>
        <taxon>Dichantheliinae</taxon>
        <taxon>Dichanthelium</taxon>
    </lineage>
</organism>
<sequence length="263" mass="28341">MSDTAVPLDLELRLGWGPRDVAPRSNSGTAAEGVRNGPGYGETRQRVEQAVGPMSDHGRTEQPTSAAAKVILPPPQVVQLAGSSSAHKRKCQEAGDDEAAAAETESKRAKTEPPPATVDDLTAPLFVQHVRASPPAARGAPRRGQRKKCSLNPPAAHHQGDGGATEPAWGRAELLTRHALPGDLSLHFVQEKELTGSDLKSEHSRLLIQSDGSKRLCALLSIDERRQCGLDGNRRRKKKPAQCQDGAKKERERSRRSTQGCRC</sequence>
<proteinExistence type="predicted"/>
<dbReference type="AlphaFoldDB" id="A0A1E5WCD5"/>
<evidence type="ECO:0000256" key="1">
    <source>
        <dbReference type="SAM" id="MobiDB-lite"/>
    </source>
</evidence>
<dbReference type="EMBL" id="LWDX02013450">
    <property type="protein sequence ID" value="OEL35025.1"/>
    <property type="molecule type" value="Genomic_DNA"/>
</dbReference>